<evidence type="ECO:0008006" key="4">
    <source>
        <dbReference type="Google" id="ProtNLM"/>
    </source>
</evidence>
<keyword evidence="1" id="KW-0732">Signal</keyword>
<accession>A0A366HM73</accession>
<dbReference type="Proteomes" id="UP000253426">
    <property type="component" value="Unassembled WGS sequence"/>
</dbReference>
<proteinExistence type="predicted"/>
<sequence>MPMSLPNKPITGVAAAWLVWSLACCSVSQAEPPPTPIPAPKDACEDMIAAKVQVAPELTFKFFTSLETSRPWHITGNPDEGLEDTMDGSIDEEDLILLEHTSACTSTHQGEHLMSFCETKSTEHGGVALFIHGGVPAHASSLTVDVDPKTANFTCSFNAVYPSPTPPLTWRITKKSMRAKSLEVHPGRRFYAWISVEFDEVWMENGKERKHSYKIEGPVKPVIQHPPQKE</sequence>
<organism evidence="2 3">
    <name type="scientific">Roseimicrobium gellanilyticum</name>
    <dbReference type="NCBI Taxonomy" id="748857"/>
    <lineage>
        <taxon>Bacteria</taxon>
        <taxon>Pseudomonadati</taxon>
        <taxon>Verrucomicrobiota</taxon>
        <taxon>Verrucomicrobiia</taxon>
        <taxon>Verrucomicrobiales</taxon>
        <taxon>Verrucomicrobiaceae</taxon>
        <taxon>Roseimicrobium</taxon>
    </lineage>
</organism>
<name>A0A366HM73_9BACT</name>
<protein>
    <recommendedName>
        <fullName evidence="4">Secreted protein</fullName>
    </recommendedName>
</protein>
<gene>
    <name evidence="2" type="ORF">DES53_10576</name>
</gene>
<reference evidence="2 3" key="1">
    <citation type="submission" date="2018-06" db="EMBL/GenBank/DDBJ databases">
        <title>Genomic Encyclopedia of Type Strains, Phase IV (KMG-IV): sequencing the most valuable type-strain genomes for metagenomic binning, comparative biology and taxonomic classification.</title>
        <authorList>
            <person name="Goeker M."/>
        </authorList>
    </citation>
    <scope>NUCLEOTIDE SEQUENCE [LARGE SCALE GENOMIC DNA]</scope>
    <source>
        <strain evidence="2 3">DSM 25532</strain>
    </source>
</reference>
<evidence type="ECO:0000313" key="2">
    <source>
        <dbReference type="EMBL" id="RBP43677.1"/>
    </source>
</evidence>
<dbReference type="OrthoDB" id="188615at2"/>
<dbReference type="AlphaFoldDB" id="A0A366HM73"/>
<dbReference type="EMBL" id="QNRR01000005">
    <property type="protein sequence ID" value="RBP43677.1"/>
    <property type="molecule type" value="Genomic_DNA"/>
</dbReference>
<keyword evidence="3" id="KW-1185">Reference proteome</keyword>
<comment type="caution">
    <text evidence="2">The sequence shown here is derived from an EMBL/GenBank/DDBJ whole genome shotgun (WGS) entry which is preliminary data.</text>
</comment>
<evidence type="ECO:0000313" key="3">
    <source>
        <dbReference type="Proteomes" id="UP000253426"/>
    </source>
</evidence>
<evidence type="ECO:0000256" key="1">
    <source>
        <dbReference type="SAM" id="SignalP"/>
    </source>
</evidence>
<feature type="chain" id="PRO_5016776458" description="Secreted protein" evidence="1">
    <location>
        <begin position="31"/>
        <end position="230"/>
    </location>
</feature>
<feature type="signal peptide" evidence="1">
    <location>
        <begin position="1"/>
        <end position="30"/>
    </location>
</feature>